<name>A0ACC2CGE3_DIPCM</name>
<proteinExistence type="predicted"/>
<keyword evidence="2" id="KW-1185">Reference proteome</keyword>
<dbReference type="EMBL" id="CM055101">
    <property type="protein sequence ID" value="KAJ7540995.1"/>
    <property type="molecule type" value="Genomic_DNA"/>
</dbReference>
<evidence type="ECO:0000313" key="2">
    <source>
        <dbReference type="Proteomes" id="UP001162992"/>
    </source>
</evidence>
<gene>
    <name evidence="1" type="ORF">O6H91_10G040100</name>
</gene>
<dbReference type="Proteomes" id="UP001162992">
    <property type="component" value="Chromosome 10"/>
</dbReference>
<accession>A0ACC2CGE3</accession>
<comment type="caution">
    <text evidence="1">The sequence shown here is derived from an EMBL/GenBank/DDBJ whole genome shotgun (WGS) entry which is preliminary data.</text>
</comment>
<sequence>MLYLGQDLICFLEMFIFVLTWLVLRIMMVFQWFFMASASMKKVRKELTSSMVVKVLLWKRLLLMISLIIWKKILLGACMKEVVLLHYFVMIPRKSFLQQVESHVFIKRVDQMVLSRDLVREIVTSQEEEKYVKSSN</sequence>
<organism evidence="1 2">
    <name type="scientific">Diphasiastrum complanatum</name>
    <name type="common">Issler's clubmoss</name>
    <name type="synonym">Lycopodium complanatum</name>
    <dbReference type="NCBI Taxonomy" id="34168"/>
    <lineage>
        <taxon>Eukaryota</taxon>
        <taxon>Viridiplantae</taxon>
        <taxon>Streptophyta</taxon>
        <taxon>Embryophyta</taxon>
        <taxon>Tracheophyta</taxon>
        <taxon>Lycopodiopsida</taxon>
        <taxon>Lycopodiales</taxon>
        <taxon>Lycopodiaceae</taxon>
        <taxon>Lycopodioideae</taxon>
        <taxon>Diphasiastrum</taxon>
    </lineage>
</organism>
<reference evidence="2" key="1">
    <citation type="journal article" date="2024" name="Proc. Natl. Acad. Sci. U.S.A.">
        <title>Extraordinary preservation of gene collinearity over three hundred million years revealed in homosporous lycophytes.</title>
        <authorList>
            <person name="Li C."/>
            <person name="Wickell D."/>
            <person name="Kuo L.Y."/>
            <person name="Chen X."/>
            <person name="Nie B."/>
            <person name="Liao X."/>
            <person name="Peng D."/>
            <person name="Ji J."/>
            <person name="Jenkins J."/>
            <person name="Williams M."/>
            <person name="Shu S."/>
            <person name="Plott C."/>
            <person name="Barry K."/>
            <person name="Rajasekar S."/>
            <person name="Grimwood J."/>
            <person name="Han X."/>
            <person name="Sun S."/>
            <person name="Hou Z."/>
            <person name="He W."/>
            <person name="Dai G."/>
            <person name="Sun C."/>
            <person name="Schmutz J."/>
            <person name="Leebens-Mack J.H."/>
            <person name="Li F.W."/>
            <person name="Wang L."/>
        </authorList>
    </citation>
    <scope>NUCLEOTIDE SEQUENCE [LARGE SCALE GENOMIC DNA]</scope>
    <source>
        <strain evidence="2">cv. PW_Plant_1</strain>
    </source>
</reference>
<protein>
    <submittedName>
        <fullName evidence="1">Uncharacterized protein</fullName>
    </submittedName>
</protein>
<evidence type="ECO:0000313" key="1">
    <source>
        <dbReference type="EMBL" id="KAJ7540995.1"/>
    </source>
</evidence>